<dbReference type="EMBL" id="DVHM01000043">
    <property type="protein sequence ID" value="HIR70155.1"/>
    <property type="molecule type" value="Genomic_DNA"/>
</dbReference>
<name>A0A9D1E897_9FIRM</name>
<keyword evidence="1" id="KW-1133">Transmembrane helix</keyword>
<dbReference type="Proteomes" id="UP000823912">
    <property type="component" value="Unassembled WGS sequence"/>
</dbReference>
<comment type="caution">
    <text evidence="2">The sequence shown here is derived from an EMBL/GenBank/DDBJ whole genome shotgun (WGS) entry which is preliminary data.</text>
</comment>
<organism evidence="2 3">
    <name type="scientific">Candidatus Pullilachnospira gallistercoris</name>
    <dbReference type="NCBI Taxonomy" id="2840911"/>
    <lineage>
        <taxon>Bacteria</taxon>
        <taxon>Bacillati</taxon>
        <taxon>Bacillota</taxon>
        <taxon>Clostridia</taxon>
        <taxon>Lachnospirales</taxon>
        <taxon>Lachnospiraceae</taxon>
        <taxon>Lachnospiraceae incertae sedis</taxon>
        <taxon>Candidatus Pullilachnospira</taxon>
    </lineage>
</organism>
<feature type="transmembrane region" description="Helical" evidence="1">
    <location>
        <begin position="201"/>
        <end position="225"/>
    </location>
</feature>
<reference evidence="2" key="2">
    <citation type="journal article" date="2021" name="PeerJ">
        <title>Extensive microbial diversity within the chicken gut microbiome revealed by metagenomics and culture.</title>
        <authorList>
            <person name="Gilroy R."/>
            <person name="Ravi A."/>
            <person name="Getino M."/>
            <person name="Pursley I."/>
            <person name="Horton D.L."/>
            <person name="Alikhan N.F."/>
            <person name="Baker D."/>
            <person name="Gharbi K."/>
            <person name="Hall N."/>
            <person name="Watson M."/>
            <person name="Adriaenssens E.M."/>
            <person name="Foster-Nyarko E."/>
            <person name="Jarju S."/>
            <person name="Secka A."/>
            <person name="Antonio M."/>
            <person name="Oren A."/>
            <person name="Chaudhuri R.R."/>
            <person name="La Ragione R."/>
            <person name="Hildebrand F."/>
            <person name="Pallen M.J."/>
        </authorList>
    </citation>
    <scope>NUCLEOTIDE SEQUENCE</scope>
    <source>
        <strain evidence="2">ChiSjej5B23-6657</strain>
    </source>
</reference>
<feature type="transmembrane region" description="Helical" evidence="1">
    <location>
        <begin position="154"/>
        <end position="175"/>
    </location>
</feature>
<reference evidence="2" key="1">
    <citation type="submission" date="2020-10" db="EMBL/GenBank/DDBJ databases">
        <authorList>
            <person name="Gilroy R."/>
        </authorList>
    </citation>
    <scope>NUCLEOTIDE SEQUENCE</scope>
    <source>
        <strain evidence="2">ChiSjej5B23-6657</strain>
    </source>
</reference>
<evidence type="ECO:0000313" key="2">
    <source>
        <dbReference type="EMBL" id="HIR70155.1"/>
    </source>
</evidence>
<accession>A0A9D1E897</accession>
<evidence type="ECO:0000313" key="3">
    <source>
        <dbReference type="Proteomes" id="UP000823912"/>
    </source>
</evidence>
<proteinExistence type="predicted"/>
<dbReference type="AlphaFoldDB" id="A0A9D1E897"/>
<protein>
    <submittedName>
        <fullName evidence="2">DUF2705 family protein</fullName>
    </submittedName>
</protein>
<gene>
    <name evidence="2" type="ORF">IAA55_02610</name>
</gene>
<evidence type="ECO:0000256" key="1">
    <source>
        <dbReference type="SAM" id="Phobius"/>
    </source>
</evidence>
<dbReference type="InterPro" id="IPR024295">
    <property type="entry name" value="DUF2705"/>
</dbReference>
<feature type="transmembrane region" description="Helical" evidence="1">
    <location>
        <begin position="125"/>
        <end position="142"/>
    </location>
</feature>
<keyword evidence="1" id="KW-0812">Transmembrane</keyword>
<feature type="transmembrane region" description="Helical" evidence="1">
    <location>
        <begin position="84"/>
        <end position="113"/>
    </location>
</feature>
<keyword evidence="1" id="KW-0472">Membrane</keyword>
<dbReference type="Pfam" id="PF10920">
    <property type="entry name" value="DUF2705"/>
    <property type="match status" value="1"/>
</dbReference>
<feature type="transmembrane region" description="Helical" evidence="1">
    <location>
        <begin position="35"/>
        <end position="58"/>
    </location>
</feature>
<feature type="transmembrane region" description="Helical" evidence="1">
    <location>
        <begin position="7"/>
        <end position="29"/>
    </location>
</feature>
<sequence length="231" mass="26766">MEKNRKDILCLIYVPFAMFFVAWAGHIAVSEFYRGAPFLAAMTYQTYFFFLFFARTLYTFGDFERYFHGYGVALLLRHKKKQRLFLAGVGQLLKKVLVFQVWAFLCACLFSWLVLGNCEIFAWEFWRNVGLYCLADFAMALFQMLLETIWDGRIGILGAGLYDMLAILLSDRLYFLPDGKRWMWLFLSNLGNAEKMEECGYSAWMVLLILGLAICILMALGGAAIRRKDIL</sequence>